<evidence type="ECO:0008006" key="3">
    <source>
        <dbReference type="Google" id="ProtNLM"/>
    </source>
</evidence>
<dbReference type="Pfam" id="PF14105">
    <property type="entry name" value="DUF4278"/>
    <property type="match status" value="1"/>
</dbReference>
<accession>E3SN12</accession>
<reference evidence="1 2" key="1">
    <citation type="journal article" date="2010" name="Environ. Microbiol.">
        <title>Genomic analysis of oceanic cyanobacterial myoviruses compared with T4-like myoviruses from diverse hosts and environments.</title>
        <authorList>
            <person name="Sullivan M.B."/>
            <person name="Huang K.H."/>
            <person name="Ignacio-Espinoza J.C."/>
            <person name="Berlin A.M."/>
            <person name="Kelly L."/>
            <person name="Weigele P.R."/>
            <person name="DeFrancesco A.S."/>
            <person name="Kern S.E."/>
            <person name="Thompson L.R."/>
            <person name="Young S."/>
            <person name="Yandava C."/>
            <person name="Fu R."/>
            <person name="Krastins B."/>
            <person name="Chase M."/>
            <person name="Sarracino D."/>
            <person name="Osburne M.S."/>
            <person name="Henn M.R."/>
            <person name="Chisholm S.W."/>
        </authorList>
    </citation>
    <scope>NUCLEOTIDE SEQUENCE [LARGE SCALE GENOMIC DNA]</scope>
    <source>
        <strain evidence="1">M4-247</strain>
    </source>
</reference>
<dbReference type="InterPro" id="IPR025458">
    <property type="entry name" value="DUF4278"/>
</dbReference>
<proteinExistence type="predicted"/>
<evidence type="ECO:0000313" key="1">
    <source>
        <dbReference type="EMBL" id="ADO98805.1"/>
    </source>
</evidence>
<dbReference type="EMBL" id="GU071101">
    <property type="protein sequence ID" value="ADO98805.1"/>
    <property type="molecule type" value="Genomic_DNA"/>
</dbReference>
<dbReference type="OrthoDB" id="27832at10239"/>
<gene>
    <name evidence="1" type="ORF">PHM1_181</name>
</gene>
<organism evidence="1 2">
    <name type="scientific">Prochlorococcus phage P-HM1</name>
    <dbReference type="NCBI Taxonomy" id="445700"/>
    <lineage>
        <taxon>Viruses</taxon>
        <taxon>Duplodnaviria</taxon>
        <taxon>Heunggongvirae</taxon>
        <taxon>Uroviricota</taxon>
        <taxon>Caudoviricetes</taxon>
        <taxon>Eurybiavirus</taxon>
        <taxon>Eurybiavirus PHM2</taxon>
    </lineage>
</organism>
<keyword evidence="2" id="KW-1185">Reference proteome</keyword>
<dbReference type="GeneID" id="10327094"/>
<sequence length="41" mass="4732">MAQVTYRGVKYDTNDSKTQQTNKVDLVYRGVKLEKELVANK</sequence>
<dbReference type="KEGG" id="vg:10327094"/>
<dbReference type="Proteomes" id="UP000006530">
    <property type="component" value="Segment"/>
</dbReference>
<name>E3SN12_9CAUD</name>
<protein>
    <recommendedName>
        <fullName evidence="3">DUF4278 domain-containing protein</fullName>
    </recommendedName>
</protein>
<dbReference type="RefSeq" id="YP_004322606.1">
    <property type="nucleotide sequence ID" value="NC_015280.1"/>
</dbReference>
<evidence type="ECO:0000313" key="2">
    <source>
        <dbReference type="Proteomes" id="UP000006530"/>
    </source>
</evidence>